<dbReference type="Proteomes" id="UP000494117">
    <property type="component" value="Unassembled WGS sequence"/>
</dbReference>
<evidence type="ECO:0000256" key="2">
    <source>
        <dbReference type="SAM" id="SignalP"/>
    </source>
</evidence>
<protein>
    <submittedName>
        <fullName evidence="3">Uncharacterized protein</fullName>
    </submittedName>
</protein>
<sequence>MKPYVFGLAALLGLGALTGNIAQAQYNLTAEDRKSLQNSQDNAARNGRPQGGGPARSRSSARDAEFSKKFNQALTDTERKRQAEQEQSTRTQLHQREMLNANARPADRAPGAQNDRTEMQIGEYGASYCRKTDTGQVSCGSQGYR</sequence>
<feature type="compositionally biased region" description="Polar residues" evidence="1">
    <location>
        <begin position="134"/>
        <end position="145"/>
    </location>
</feature>
<gene>
    <name evidence="3" type="ORF">LMG26858_03632</name>
</gene>
<keyword evidence="2" id="KW-0732">Signal</keyword>
<dbReference type="RefSeq" id="WP_175208422.1">
    <property type="nucleotide sequence ID" value="NZ_CADILG010000028.1"/>
</dbReference>
<feature type="chain" id="PRO_5028856709" evidence="2">
    <location>
        <begin position="25"/>
        <end position="145"/>
    </location>
</feature>
<dbReference type="EMBL" id="CADILG010000028">
    <property type="protein sequence ID" value="CAB3889088.1"/>
    <property type="molecule type" value="Genomic_DNA"/>
</dbReference>
<keyword evidence="4" id="KW-1185">Reference proteome</keyword>
<evidence type="ECO:0000256" key="1">
    <source>
        <dbReference type="SAM" id="MobiDB-lite"/>
    </source>
</evidence>
<accession>A0A6S7E0J8</accession>
<evidence type="ECO:0000313" key="4">
    <source>
        <dbReference type="Proteomes" id="UP000494117"/>
    </source>
</evidence>
<proteinExistence type="predicted"/>
<evidence type="ECO:0000313" key="3">
    <source>
        <dbReference type="EMBL" id="CAB3889088.1"/>
    </source>
</evidence>
<name>A0A6S7E0J8_9BURK</name>
<dbReference type="AlphaFoldDB" id="A0A6S7E0J8"/>
<reference evidence="3 4" key="1">
    <citation type="submission" date="2020-04" db="EMBL/GenBank/DDBJ databases">
        <authorList>
            <person name="De Canck E."/>
        </authorList>
    </citation>
    <scope>NUCLEOTIDE SEQUENCE [LARGE SCALE GENOMIC DNA]</scope>
    <source>
        <strain evidence="3 4">LMG 26858</strain>
    </source>
</reference>
<organism evidence="3 4">
    <name type="scientific">Achromobacter anxifer</name>
    <dbReference type="NCBI Taxonomy" id="1287737"/>
    <lineage>
        <taxon>Bacteria</taxon>
        <taxon>Pseudomonadati</taxon>
        <taxon>Pseudomonadota</taxon>
        <taxon>Betaproteobacteria</taxon>
        <taxon>Burkholderiales</taxon>
        <taxon>Alcaligenaceae</taxon>
        <taxon>Achromobacter</taxon>
    </lineage>
</organism>
<feature type="region of interest" description="Disordered" evidence="1">
    <location>
        <begin position="32"/>
        <end position="145"/>
    </location>
</feature>
<feature type="signal peptide" evidence="2">
    <location>
        <begin position="1"/>
        <end position="24"/>
    </location>
</feature>